<feature type="transmembrane region" description="Helical" evidence="7">
    <location>
        <begin position="239"/>
        <end position="257"/>
    </location>
</feature>
<dbReference type="Gene3D" id="1.20.1250.20">
    <property type="entry name" value="MFS general substrate transporter like domains"/>
    <property type="match status" value="1"/>
</dbReference>
<dbReference type="InterPro" id="IPR011701">
    <property type="entry name" value="MFS"/>
</dbReference>
<evidence type="ECO:0000256" key="1">
    <source>
        <dbReference type="ARBA" id="ARBA00004651"/>
    </source>
</evidence>
<feature type="transmembrane region" description="Helical" evidence="7">
    <location>
        <begin position="374"/>
        <end position="395"/>
    </location>
</feature>
<evidence type="ECO:0000256" key="3">
    <source>
        <dbReference type="ARBA" id="ARBA00022989"/>
    </source>
</evidence>
<keyword evidence="3 7" id="KW-1133">Transmembrane helix</keyword>
<feature type="transmembrane region" description="Helical" evidence="7">
    <location>
        <begin position="341"/>
        <end position="362"/>
    </location>
</feature>
<dbReference type="RefSeq" id="WP_345034450.1">
    <property type="nucleotide sequence ID" value="NZ_BAAAYL010000001.1"/>
</dbReference>
<evidence type="ECO:0000256" key="7">
    <source>
        <dbReference type="SAM" id="Phobius"/>
    </source>
</evidence>
<feature type="transmembrane region" description="Helical" evidence="7">
    <location>
        <begin position="87"/>
        <end position="110"/>
    </location>
</feature>
<accession>A0ABP6S506</accession>
<feature type="transmembrane region" description="Helical" evidence="7">
    <location>
        <begin position="54"/>
        <end position="75"/>
    </location>
</feature>
<dbReference type="InterPro" id="IPR005829">
    <property type="entry name" value="Sugar_transporter_CS"/>
</dbReference>
<feature type="transmembrane region" description="Helical" evidence="7">
    <location>
        <begin position="278"/>
        <end position="306"/>
    </location>
</feature>
<dbReference type="PANTHER" id="PTHR42718">
    <property type="entry name" value="MAJOR FACILITATOR SUPERFAMILY MULTIDRUG TRANSPORTER MFSC"/>
    <property type="match status" value="1"/>
</dbReference>
<sequence length="489" mass="50099">MSDESAECKRNPEEVNPARVLALCSGASFMAFLDLSIISIAFPDIPGDFPDTSLNTMTWVLSGYTIMLAAILTPAGRVADSVGRRTVFLWSLAAFTVASLVCAVAPSVWWLIAARFIQGAAAGGMIPAALGLILSTTPRERIARAVGTWSAVAGFSAVIGPAAGGLLLRAFGWRSVFYVNLPLCGALLIAALVMLPRQLRGTGDRLPDAVGSIALALGIAGVVSALTEGDSWGWGDVRTIGLGVAGLALIAVTVLRSRTHRAPALEVTVWRSPVFKTANLGLGMLNMTMFAWMLAAPLFAAGIWHWSVLETAGALSIGAVSSMIGSLSAGRLTRPATQVKVTVLGALFFAGSNGIWASSLFGSTPNFWGGWLPAAMLGGGGLGLSITCLSALAAWTVPPLKFAGGLGMTLTVRQVGGAVGVAGFASITASSAVPGSVSSFHHVYVVAMAVNLVCALVVCTLLTALRPSPPPGADAAAAPVPHDRATPTP</sequence>
<evidence type="ECO:0000313" key="9">
    <source>
        <dbReference type="EMBL" id="GAA3368400.1"/>
    </source>
</evidence>
<dbReference type="CDD" id="cd17321">
    <property type="entry name" value="MFS_MMR_MDR_like"/>
    <property type="match status" value="1"/>
</dbReference>
<evidence type="ECO:0000256" key="2">
    <source>
        <dbReference type="ARBA" id="ARBA00022692"/>
    </source>
</evidence>
<evidence type="ECO:0000259" key="8">
    <source>
        <dbReference type="PROSITE" id="PS50850"/>
    </source>
</evidence>
<dbReference type="PROSITE" id="PS00216">
    <property type="entry name" value="SUGAR_TRANSPORT_1"/>
    <property type="match status" value="1"/>
</dbReference>
<name>A0ABP6S506_9ACTN</name>
<dbReference type="Gene3D" id="1.20.1720.10">
    <property type="entry name" value="Multidrug resistance protein D"/>
    <property type="match status" value="1"/>
</dbReference>
<dbReference type="PRINTS" id="PR01036">
    <property type="entry name" value="TCRTETB"/>
</dbReference>
<dbReference type="PANTHER" id="PTHR42718:SF48">
    <property type="entry name" value="CONSERVED TWO-DOMAIN MEMBRANE PROTEIN-RELATED"/>
    <property type="match status" value="1"/>
</dbReference>
<feature type="transmembrane region" description="Helical" evidence="7">
    <location>
        <begin position="177"/>
        <end position="195"/>
    </location>
</feature>
<protein>
    <submittedName>
        <fullName evidence="9">MFS transporter</fullName>
    </submittedName>
</protein>
<evidence type="ECO:0000256" key="5">
    <source>
        <dbReference type="ARBA" id="ARBA00023251"/>
    </source>
</evidence>
<evidence type="ECO:0000256" key="6">
    <source>
        <dbReference type="SAM" id="MobiDB-lite"/>
    </source>
</evidence>
<dbReference type="InterPro" id="IPR036259">
    <property type="entry name" value="MFS_trans_sf"/>
</dbReference>
<dbReference type="InterPro" id="IPR020846">
    <property type="entry name" value="MFS_dom"/>
</dbReference>
<evidence type="ECO:0000256" key="4">
    <source>
        <dbReference type="ARBA" id="ARBA00023136"/>
    </source>
</evidence>
<dbReference type="SUPFAM" id="SSF103473">
    <property type="entry name" value="MFS general substrate transporter"/>
    <property type="match status" value="1"/>
</dbReference>
<feature type="transmembrane region" description="Helical" evidence="7">
    <location>
        <begin position="146"/>
        <end position="171"/>
    </location>
</feature>
<feature type="region of interest" description="Disordered" evidence="6">
    <location>
        <begin position="470"/>
        <end position="489"/>
    </location>
</feature>
<dbReference type="Pfam" id="PF07690">
    <property type="entry name" value="MFS_1"/>
    <property type="match status" value="1"/>
</dbReference>
<feature type="transmembrane region" description="Helical" evidence="7">
    <location>
        <begin position="207"/>
        <end position="227"/>
    </location>
</feature>
<feature type="transmembrane region" description="Helical" evidence="7">
    <location>
        <begin position="443"/>
        <end position="465"/>
    </location>
</feature>
<comment type="subcellular location">
    <subcellularLocation>
        <location evidence="1">Cell membrane</location>
        <topology evidence="1">Multi-pass membrane protein</topology>
    </subcellularLocation>
</comment>
<reference evidence="10" key="1">
    <citation type="journal article" date="2019" name="Int. J. Syst. Evol. Microbiol.">
        <title>The Global Catalogue of Microorganisms (GCM) 10K type strain sequencing project: providing services to taxonomists for standard genome sequencing and annotation.</title>
        <authorList>
            <consortium name="The Broad Institute Genomics Platform"/>
            <consortium name="The Broad Institute Genome Sequencing Center for Infectious Disease"/>
            <person name="Wu L."/>
            <person name="Ma J."/>
        </authorList>
    </citation>
    <scope>NUCLEOTIDE SEQUENCE [LARGE SCALE GENOMIC DNA]</scope>
    <source>
        <strain evidence="10">JCM 9651</strain>
    </source>
</reference>
<feature type="transmembrane region" description="Helical" evidence="7">
    <location>
        <begin position="20"/>
        <end position="42"/>
    </location>
</feature>
<dbReference type="EMBL" id="BAAAYL010000001">
    <property type="protein sequence ID" value="GAA3368400.1"/>
    <property type="molecule type" value="Genomic_DNA"/>
</dbReference>
<feature type="transmembrane region" description="Helical" evidence="7">
    <location>
        <begin position="116"/>
        <end position="134"/>
    </location>
</feature>
<keyword evidence="2 7" id="KW-0812">Transmembrane</keyword>
<proteinExistence type="predicted"/>
<keyword evidence="10" id="KW-1185">Reference proteome</keyword>
<comment type="caution">
    <text evidence="9">The sequence shown here is derived from an EMBL/GenBank/DDBJ whole genome shotgun (WGS) entry which is preliminary data.</text>
</comment>
<evidence type="ECO:0000313" key="10">
    <source>
        <dbReference type="Proteomes" id="UP001499990"/>
    </source>
</evidence>
<dbReference type="PROSITE" id="PS50850">
    <property type="entry name" value="MFS"/>
    <property type="match status" value="1"/>
</dbReference>
<dbReference type="Proteomes" id="UP001499990">
    <property type="component" value="Unassembled WGS sequence"/>
</dbReference>
<keyword evidence="4 7" id="KW-0472">Membrane</keyword>
<feature type="domain" description="Major facilitator superfamily (MFS) profile" evidence="8">
    <location>
        <begin position="20"/>
        <end position="466"/>
    </location>
</feature>
<keyword evidence="5" id="KW-0046">Antibiotic resistance</keyword>
<organism evidence="9 10">
    <name type="scientific">Streptomyces sannanensis</name>
    <dbReference type="NCBI Taxonomy" id="285536"/>
    <lineage>
        <taxon>Bacteria</taxon>
        <taxon>Bacillati</taxon>
        <taxon>Actinomycetota</taxon>
        <taxon>Actinomycetes</taxon>
        <taxon>Kitasatosporales</taxon>
        <taxon>Streptomycetaceae</taxon>
        <taxon>Streptomyces</taxon>
    </lineage>
</organism>
<gene>
    <name evidence="9" type="ORF">GCM10020367_06580</name>
</gene>
<feature type="transmembrane region" description="Helical" evidence="7">
    <location>
        <begin position="415"/>
        <end position="437"/>
    </location>
</feature>
<feature type="transmembrane region" description="Helical" evidence="7">
    <location>
        <begin position="312"/>
        <end position="329"/>
    </location>
</feature>